<keyword evidence="2 3" id="KW-0326">Glycosidase</keyword>
<dbReference type="SUPFAM" id="SSF51445">
    <property type="entry name" value="(Trans)glycosidases"/>
    <property type="match status" value="1"/>
</dbReference>
<evidence type="ECO:0000313" key="6">
    <source>
        <dbReference type="EMBL" id="MCB8878513.1"/>
    </source>
</evidence>
<protein>
    <recommendedName>
        <fullName evidence="5">GH26 domain-containing protein</fullName>
    </recommendedName>
</protein>
<dbReference type="InterPro" id="IPR022790">
    <property type="entry name" value="GH26_dom"/>
</dbReference>
<accession>A0A963YYG5</accession>
<dbReference type="Proteomes" id="UP000708298">
    <property type="component" value="Unassembled WGS sequence"/>
</dbReference>
<feature type="domain" description="GH26" evidence="5">
    <location>
        <begin position="1"/>
        <end position="375"/>
    </location>
</feature>
<feature type="compositionally biased region" description="Low complexity" evidence="4">
    <location>
        <begin position="373"/>
        <end position="396"/>
    </location>
</feature>
<evidence type="ECO:0000256" key="3">
    <source>
        <dbReference type="PROSITE-ProRule" id="PRU01100"/>
    </source>
</evidence>
<dbReference type="Gene3D" id="2.60.60.40">
    <property type="match status" value="2"/>
</dbReference>
<dbReference type="GO" id="GO:0004553">
    <property type="term" value="F:hydrolase activity, hydrolyzing O-glycosyl compounds"/>
    <property type="evidence" value="ECO:0007669"/>
    <property type="project" value="InterPro"/>
</dbReference>
<feature type="active site" description="Proton donor" evidence="3">
    <location>
        <position position="135"/>
    </location>
</feature>
<name>A0A963YYG5_9PROT</name>
<evidence type="ECO:0000259" key="5">
    <source>
        <dbReference type="PROSITE" id="PS51764"/>
    </source>
</evidence>
<evidence type="ECO:0000256" key="4">
    <source>
        <dbReference type="SAM" id="MobiDB-lite"/>
    </source>
</evidence>
<reference evidence="6" key="2">
    <citation type="submission" date="2021-01" db="EMBL/GenBank/DDBJ databases">
        <authorList>
            <person name="Mieszkin S."/>
            <person name="Pouder E."/>
            <person name="Alain K."/>
        </authorList>
    </citation>
    <scope>NUCLEOTIDE SEQUENCE</scope>
    <source>
        <strain evidence="6">HW T2.11</strain>
    </source>
</reference>
<dbReference type="Gene3D" id="3.20.20.80">
    <property type="entry name" value="Glycosidases"/>
    <property type="match status" value="1"/>
</dbReference>
<evidence type="ECO:0000256" key="2">
    <source>
        <dbReference type="ARBA" id="ARBA00023295"/>
    </source>
</evidence>
<feature type="active site" description="Nucleophile" evidence="3">
    <location>
        <position position="298"/>
    </location>
</feature>
<dbReference type="InterPro" id="IPR031768">
    <property type="entry name" value="CBM60_xylan-bd"/>
</dbReference>
<reference evidence="6" key="1">
    <citation type="journal article" date="2021" name="Microorganisms">
        <title>Acidisoma silvae sp. nov. and Acidisomacellulosilytica sp. nov., Two Acidophilic Bacteria Isolated from Decaying Wood, Hydrolyzing Cellulose and Producing Poly-3-hydroxybutyrate.</title>
        <authorList>
            <person name="Mieszkin S."/>
            <person name="Pouder E."/>
            <person name="Uroz S."/>
            <person name="Simon-Colin C."/>
            <person name="Alain K."/>
        </authorList>
    </citation>
    <scope>NUCLEOTIDE SEQUENCE</scope>
    <source>
        <strain evidence="6">HW T2.11</strain>
    </source>
</reference>
<sequence length="630" mass="66562">MASSYLPYPLGVSVGNPNVSDSSEEANFDNANSGFASLMGAQPTYMNTAIDSTVLVSDWLKDAQWFAEGAAASPTFQGKIPTIGLPMSSSAAGAPTPDQMYKNFAAGDYDSILQSMVKTWADAGFMTQDWRVGVEMNLDVSPSFAGSTAAEQADWVAAYRHIYTVLHAAAQTDGVNMTVLWNPSTDNYSDVNNVTQTLYPGNDYVDTIGIDVYGDLFPYGSSSQIYDWDKSGQVLNSANPVYDTSLDQWASDPVNLEHYYTYPASSQYSLDDSGGSALSLQDIINFAKETGKPIAICETGAGNTLADGSDLNDNPTFVQWLASTLENAGVTVQYVGVWDSNEGGNYSFSDVSDNKPQEAAAWAKYFGGQDSSSAATTSDTSSVAATTDTSSAATTDNVVSSSSEHTLTLQMSEDYYQADAAFTVAVNGKQVGGVYHTSALHSSGDGETFLLTGNWSSGTNDVEISFINDAYGGDDQDRNLYVDSIAYDGVTYAGTNAAIYGDSSDNFLVGSGVARASGPADNLTVNLSEDAAQGNAEFVLYIDGKAVTTPEVVTALHEANATQGFSFSGNFASGTHTIGIGFVNDLYDRSASEDRNLYINGLSLNGTDVFSGNQALYGDGTATFTVHTSN</sequence>
<keyword evidence="1 3" id="KW-0378">Hydrolase</keyword>
<dbReference type="EMBL" id="JAESVB010000044">
    <property type="protein sequence ID" value="MCB8878513.1"/>
    <property type="molecule type" value="Genomic_DNA"/>
</dbReference>
<dbReference type="RefSeq" id="WP_227324157.1">
    <property type="nucleotide sequence ID" value="NZ_JAESVB010000044.1"/>
</dbReference>
<comment type="similarity">
    <text evidence="3">Belongs to the glycosyl hydrolase 26 family.</text>
</comment>
<proteinExistence type="inferred from homology"/>
<dbReference type="InterPro" id="IPR017853">
    <property type="entry name" value="GH"/>
</dbReference>
<organism evidence="6 7">
    <name type="scientific">Acidisoma silvae</name>
    <dbReference type="NCBI Taxonomy" id="2802396"/>
    <lineage>
        <taxon>Bacteria</taxon>
        <taxon>Pseudomonadati</taxon>
        <taxon>Pseudomonadota</taxon>
        <taxon>Alphaproteobacteria</taxon>
        <taxon>Acetobacterales</taxon>
        <taxon>Acidocellaceae</taxon>
        <taxon>Acidisoma</taxon>
    </lineage>
</organism>
<dbReference type="AlphaFoldDB" id="A0A963YYG5"/>
<keyword evidence="7" id="KW-1185">Reference proteome</keyword>
<gene>
    <name evidence="6" type="ORF">ASILVAE211_25275</name>
</gene>
<evidence type="ECO:0000256" key="1">
    <source>
        <dbReference type="ARBA" id="ARBA00022801"/>
    </source>
</evidence>
<feature type="region of interest" description="Disordered" evidence="4">
    <location>
        <begin position="373"/>
        <end position="399"/>
    </location>
</feature>
<dbReference type="Pfam" id="PF16841">
    <property type="entry name" value="CBM60"/>
    <property type="match status" value="2"/>
</dbReference>
<evidence type="ECO:0000313" key="7">
    <source>
        <dbReference type="Proteomes" id="UP000708298"/>
    </source>
</evidence>
<comment type="caution">
    <text evidence="6">The sequence shown here is derived from an EMBL/GenBank/DDBJ whole genome shotgun (WGS) entry which is preliminary data.</text>
</comment>
<dbReference type="PROSITE" id="PS51764">
    <property type="entry name" value="GH26"/>
    <property type="match status" value="1"/>
</dbReference>
<dbReference type="Pfam" id="PF02156">
    <property type="entry name" value="Glyco_hydro_26"/>
    <property type="match status" value="1"/>
</dbReference>